<sequence length="273" mass="28285">MATAVFFAVGTIAASRASRILPAPHVVGLSAAVAAVVVVPWAAIQGVPQFETFQLLLMLVSGVGNIFGFLCVYVAFRYGKVGLVAPIVATEGGIAAVIASFLGRSVEPLIGFVLLMIVIGILIAARSKDPDPFPGERPVLAAGFASLGACLFAIGLISTGFLSGELPLAWVLLPARIVGVLLFTLPLLLSGRLRVTRQAFLWVLLLAAADLLGIGMYTIGAAQNLPVTAVLASQMAPLAAILAFFLFRERLGKGQIAGLIIMVGGVTLLALLQ</sequence>
<keyword evidence="1" id="KW-1133">Transmembrane helix</keyword>
<reference evidence="3" key="1">
    <citation type="submission" date="2020-05" db="EMBL/GenBank/DDBJ databases">
        <authorList>
            <person name="Chiriac C."/>
            <person name="Salcher M."/>
            <person name="Ghai R."/>
            <person name="Kavagutti S V."/>
        </authorList>
    </citation>
    <scope>NUCLEOTIDE SEQUENCE</scope>
</reference>
<name>A0A6J6SLI7_9ZZZZ</name>
<dbReference type="Pfam" id="PF00892">
    <property type="entry name" value="EamA"/>
    <property type="match status" value="1"/>
</dbReference>
<evidence type="ECO:0000256" key="1">
    <source>
        <dbReference type="SAM" id="Phobius"/>
    </source>
</evidence>
<feature type="transmembrane region" description="Helical" evidence="1">
    <location>
        <begin position="225"/>
        <end position="247"/>
    </location>
</feature>
<feature type="transmembrane region" description="Helical" evidence="1">
    <location>
        <begin position="26"/>
        <end position="44"/>
    </location>
</feature>
<feature type="transmembrane region" description="Helical" evidence="1">
    <location>
        <begin position="254"/>
        <end position="272"/>
    </location>
</feature>
<evidence type="ECO:0000313" key="4">
    <source>
        <dbReference type="EMBL" id="CAB5014910.1"/>
    </source>
</evidence>
<evidence type="ECO:0000313" key="3">
    <source>
        <dbReference type="EMBL" id="CAB4735704.1"/>
    </source>
</evidence>
<proteinExistence type="predicted"/>
<accession>A0A6J6SLI7</accession>
<dbReference type="EMBL" id="CAEZZA010000001">
    <property type="protein sequence ID" value="CAB4735704.1"/>
    <property type="molecule type" value="Genomic_DNA"/>
</dbReference>
<dbReference type="InterPro" id="IPR037185">
    <property type="entry name" value="EmrE-like"/>
</dbReference>
<feature type="transmembrane region" description="Helical" evidence="1">
    <location>
        <begin position="83"/>
        <end position="103"/>
    </location>
</feature>
<dbReference type="PANTHER" id="PTHR22911">
    <property type="entry name" value="ACYL-MALONYL CONDENSING ENZYME-RELATED"/>
    <property type="match status" value="1"/>
</dbReference>
<protein>
    <submittedName>
        <fullName evidence="3">Unannotated protein</fullName>
    </submittedName>
</protein>
<feature type="transmembrane region" description="Helical" evidence="1">
    <location>
        <begin position="168"/>
        <end position="188"/>
    </location>
</feature>
<dbReference type="EMBL" id="CAFBPJ010000049">
    <property type="protein sequence ID" value="CAB5014910.1"/>
    <property type="molecule type" value="Genomic_DNA"/>
</dbReference>
<evidence type="ECO:0000259" key="2">
    <source>
        <dbReference type="Pfam" id="PF00892"/>
    </source>
</evidence>
<dbReference type="PANTHER" id="PTHR22911:SF137">
    <property type="entry name" value="SOLUTE CARRIER FAMILY 35 MEMBER G2-RELATED"/>
    <property type="match status" value="1"/>
</dbReference>
<dbReference type="InterPro" id="IPR000620">
    <property type="entry name" value="EamA_dom"/>
</dbReference>
<feature type="transmembrane region" description="Helical" evidence="1">
    <location>
        <begin position="109"/>
        <end position="127"/>
    </location>
</feature>
<dbReference type="GO" id="GO:0016020">
    <property type="term" value="C:membrane"/>
    <property type="evidence" value="ECO:0007669"/>
    <property type="project" value="InterPro"/>
</dbReference>
<dbReference type="AlphaFoldDB" id="A0A6J6SLI7"/>
<feature type="transmembrane region" description="Helical" evidence="1">
    <location>
        <begin position="56"/>
        <end position="76"/>
    </location>
</feature>
<feature type="transmembrane region" description="Helical" evidence="1">
    <location>
        <begin position="200"/>
        <end position="219"/>
    </location>
</feature>
<keyword evidence="1" id="KW-0472">Membrane</keyword>
<organism evidence="3">
    <name type="scientific">freshwater metagenome</name>
    <dbReference type="NCBI Taxonomy" id="449393"/>
    <lineage>
        <taxon>unclassified sequences</taxon>
        <taxon>metagenomes</taxon>
        <taxon>ecological metagenomes</taxon>
    </lineage>
</organism>
<feature type="transmembrane region" description="Helical" evidence="1">
    <location>
        <begin position="139"/>
        <end position="162"/>
    </location>
</feature>
<gene>
    <name evidence="3" type="ORF">UFOPK2809_00006</name>
    <name evidence="4" type="ORF">UFOPK4092_00595</name>
</gene>
<feature type="domain" description="EamA" evidence="2">
    <location>
        <begin position="2"/>
        <end position="124"/>
    </location>
</feature>
<keyword evidence="1" id="KW-0812">Transmembrane</keyword>
<dbReference type="SUPFAM" id="SSF103481">
    <property type="entry name" value="Multidrug resistance efflux transporter EmrE"/>
    <property type="match status" value="2"/>
</dbReference>